<reference evidence="3" key="1">
    <citation type="journal article" date="2019" name="Int. J. Syst. Evol. Microbiol.">
        <title>The Global Catalogue of Microorganisms (GCM) 10K type strain sequencing project: providing services to taxonomists for standard genome sequencing and annotation.</title>
        <authorList>
            <consortium name="The Broad Institute Genomics Platform"/>
            <consortium name="The Broad Institute Genome Sequencing Center for Infectious Disease"/>
            <person name="Wu L."/>
            <person name="Ma J."/>
        </authorList>
    </citation>
    <scope>NUCLEOTIDE SEQUENCE [LARGE SCALE GENOMIC DNA]</scope>
    <source>
        <strain evidence="3">JCM 10303</strain>
    </source>
</reference>
<proteinExistence type="predicted"/>
<evidence type="ECO:0000256" key="1">
    <source>
        <dbReference type="SAM" id="Phobius"/>
    </source>
</evidence>
<organism evidence="2 3">
    <name type="scientific">Saccharopolyspora erythraea</name>
    <name type="common">Streptomyces erythraeus</name>
    <dbReference type="NCBI Taxonomy" id="1836"/>
    <lineage>
        <taxon>Bacteria</taxon>
        <taxon>Bacillati</taxon>
        <taxon>Actinomycetota</taxon>
        <taxon>Actinomycetes</taxon>
        <taxon>Pseudonocardiales</taxon>
        <taxon>Pseudonocardiaceae</taxon>
        <taxon>Saccharopolyspora</taxon>
    </lineage>
</organism>
<sequence length="84" mass="9519">MTPADLANTSLTLLLGMVTLCYSLVCVIWPFKDCRTCRGTGRLRSPFLRSYRLCPACEATGLRLRTGRKAVNALRRVHRRNRGH</sequence>
<protein>
    <submittedName>
        <fullName evidence="2">Uncharacterized protein</fullName>
    </submittedName>
</protein>
<name>A0ABP3NCD0_SACER</name>
<dbReference type="Proteomes" id="UP001500729">
    <property type="component" value="Unassembled WGS sequence"/>
</dbReference>
<keyword evidence="1" id="KW-0472">Membrane</keyword>
<keyword evidence="1" id="KW-0812">Transmembrane</keyword>
<dbReference type="RefSeq" id="WP_009946142.1">
    <property type="nucleotide sequence ID" value="NZ_BAAAGS010000029.1"/>
</dbReference>
<dbReference type="EMBL" id="BAAAGS010000029">
    <property type="protein sequence ID" value="GAA0538714.1"/>
    <property type="molecule type" value="Genomic_DNA"/>
</dbReference>
<keyword evidence="1" id="KW-1133">Transmembrane helix</keyword>
<comment type="caution">
    <text evidence="2">The sequence shown here is derived from an EMBL/GenBank/DDBJ whole genome shotgun (WGS) entry which is preliminary data.</text>
</comment>
<evidence type="ECO:0000313" key="2">
    <source>
        <dbReference type="EMBL" id="GAA0538714.1"/>
    </source>
</evidence>
<evidence type="ECO:0000313" key="3">
    <source>
        <dbReference type="Proteomes" id="UP001500729"/>
    </source>
</evidence>
<keyword evidence="3" id="KW-1185">Reference proteome</keyword>
<accession>A0ABP3NCD0</accession>
<gene>
    <name evidence="2" type="ORF">GCM10009533_42390</name>
</gene>
<feature type="transmembrane region" description="Helical" evidence="1">
    <location>
        <begin position="12"/>
        <end position="31"/>
    </location>
</feature>